<name>A0A0V0GSY6_SOLCH</name>
<reference evidence="2" key="1">
    <citation type="submission" date="2015-12" db="EMBL/GenBank/DDBJ databases">
        <title>Gene expression during late stages of embryo sac development: a critical building block for successful pollen-pistil interactions.</title>
        <authorList>
            <person name="Liu Y."/>
            <person name="Joly V."/>
            <person name="Sabar M."/>
            <person name="Matton D.P."/>
        </authorList>
    </citation>
    <scope>NUCLEOTIDE SEQUENCE</scope>
</reference>
<accession>A0A0V0GSY6</accession>
<protein>
    <submittedName>
        <fullName evidence="2">Putative ovule protein</fullName>
    </submittedName>
</protein>
<dbReference type="EMBL" id="GEDG01031736">
    <property type="protein sequence ID" value="JAP11208.1"/>
    <property type="molecule type" value="Transcribed_RNA"/>
</dbReference>
<organism evidence="2">
    <name type="scientific">Solanum chacoense</name>
    <name type="common">Chaco potato</name>
    <dbReference type="NCBI Taxonomy" id="4108"/>
    <lineage>
        <taxon>Eukaryota</taxon>
        <taxon>Viridiplantae</taxon>
        <taxon>Streptophyta</taxon>
        <taxon>Embryophyta</taxon>
        <taxon>Tracheophyta</taxon>
        <taxon>Spermatophyta</taxon>
        <taxon>Magnoliopsida</taxon>
        <taxon>eudicotyledons</taxon>
        <taxon>Gunneridae</taxon>
        <taxon>Pentapetalae</taxon>
        <taxon>asterids</taxon>
        <taxon>lamiids</taxon>
        <taxon>Solanales</taxon>
        <taxon>Solanaceae</taxon>
        <taxon>Solanoideae</taxon>
        <taxon>Solaneae</taxon>
        <taxon>Solanum</taxon>
    </lineage>
</organism>
<evidence type="ECO:0000313" key="2">
    <source>
        <dbReference type="EMBL" id="JAP11208.1"/>
    </source>
</evidence>
<evidence type="ECO:0000256" key="1">
    <source>
        <dbReference type="SAM" id="MobiDB-lite"/>
    </source>
</evidence>
<proteinExistence type="predicted"/>
<dbReference type="AlphaFoldDB" id="A0A0V0GSY6"/>
<sequence>MQMKKAPDGGSHIHTQPTHTSYIIFKLGRRLVFSKQYYLCTVPKFEESTSLKCSNKHSSSQKEKKKMKKV</sequence>
<feature type="region of interest" description="Disordered" evidence="1">
    <location>
        <begin position="48"/>
        <end position="70"/>
    </location>
</feature>